<dbReference type="Pfam" id="PF24883">
    <property type="entry name" value="NPHP3_N"/>
    <property type="match status" value="1"/>
</dbReference>
<dbReference type="Proteomes" id="UP001316803">
    <property type="component" value="Unassembled WGS sequence"/>
</dbReference>
<dbReference type="InterPro" id="IPR027417">
    <property type="entry name" value="P-loop_NTPase"/>
</dbReference>
<keyword evidence="5" id="KW-1185">Reference proteome</keyword>
<protein>
    <recommendedName>
        <fullName evidence="6">NACHT domain-containing protein</fullName>
    </recommendedName>
</protein>
<evidence type="ECO:0000256" key="1">
    <source>
        <dbReference type="ARBA" id="ARBA00022737"/>
    </source>
</evidence>
<dbReference type="AlphaFoldDB" id="A0AAN8IBL4"/>
<comment type="caution">
    <text evidence="4">The sequence shown here is derived from an EMBL/GenBank/DDBJ whole genome shotgun (WGS) entry which is preliminary data.</text>
</comment>
<reference evidence="4 5" key="1">
    <citation type="submission" date="2022-12" db="EMBL/GenBank/DDBJ databases">
        <title>Genomic features and morphological characterization of a novel Knufia sp. strain isolated from spacecraft assembly facility.</title>
        <authorList>
            <person name="Teixeira M."/>
            <person name="Chander A.M."/>
            <person name="Stajich J.E."/>
            <person name="Venkateswaran K."/>
        </authorList>
    </citation>
    <scope>NUCLEOTIDE SEQUENCE [LARGE SCALE GENOMIC DNA]</scope>
    <source>
        <strain evidence="4 5">FJI-L2-BK-P2</strain>
    </source>
</reference>
<feature type="domain" description="Nephrocystin 3-like N-terminal" evidence="2">
    <location>
        <begin position="125"/>
        <end position="286"/>
    </location>
</feature>
<gene>
    <name evidence="4" type="ORF">OHC33_001647</name>
</gene>
<dbReference type="InterPro" id="IPR056884">
    <property type="entry name" value="NPHP3-like_N"/>
</dbReference>
<accession>A0AAN8IBL4</accession>
<dbReference type="EMBL" id="JAKLMC020000003">
    <property type="protein sequence ID" value="KAK5957275.1"/>
    <property type="molecule type" value="Genomic_DNA"/>
</dbReference>
<evidence type="ECO:0000313" key="4">
    <source>
        <dbReference type="EMBL" id="KAK5957275.1"/>
    </source>
</evidence>
<evidence type="ECO:0000313" key="5">
    <source>
        <dbReference type="Proteomes" id="UP001316803"/>
    </source>
</evidence>
<feature type="domain" description="DUF7791" evidence="3">
    <location>
        <begin position="416"/>
        <end position="549"/>
    </location>
</feature>
<dbReference type="Pfam" id="PF25053">
    <property type="entry name" value="DUF7791"/>
    <property type="match status" value="1"/>
</dbReference>
<dbReference type="Gene3D" id="3.40.50.300">
    <property type="entry name" value="P-loop containing nucleotide triphosphate hydrolases"/>
    <property type="match status" value="1"/>
</dbReference>
<dbReference type="PANTHER" id="PTHR10039">
    <property type="entry name" value="AMELOGENIN"/>
    <property type="match status" value="1"/>
</dbReference>
<evidence type="ECO:0000259" key="3">
    <source>
        <dbReference type="Pfam" id="PF25053"/>
    </source>
</evidence>
<dbReference type="SUPFAM" id="SSF52540">
    <property type="entry name" value="P-loop containing nucleoside triphosphate hydrolases"/>
    <property type="match status" value="1"/>
</dbReference>
<evidence type="ECO:0008006" key="6">
    <source>
        <dbReference type="Google" id="ProtNLM"/>
    </source>
</evidence>
<organism evidence="4 5">
    <name type="scientific">Knufia fluminis</name>
    <dbReference type="NCBI Taxonomy" id="191047"/>
    <lineage>
        <taxon>Eukaryota</taxon>
        <taxon>Fungi</taxon>
        <taxon>Dikarya</taxon>
        <taxon>Ascomycota</taxon>
        <taxon>Pezizomycotina</taxon>
        <taxon>Eurotiomycetes</taxon>
        <taxon>Chaetothyriomycetidae</taxon>
        <taxon>Chaetothyriales</taxon>
        <taxon>Trichomeriaceae</taxon>
        <taxon>Knufia</taxon>
    </lineage>
</organism>
<evidence type="ECO:0000259" key="2">
    <source>
        <dbReference type="Pfam" id="PF24883"/>
    </source>
</evidence>
<dbReference type="PANTHER" id="PTHR10039:SF5">
    <property type="entry name" value="NACHT DOMAIN-CONTAINING PROTEIN"/>
    <property type="match status" value="1"/>
</dbReference>
<dbReference type="InterPro" id="IPR056693">
    <property type="entry name" value="DUF7791"/>
</dbReference>
<name>A0AAN8IBL4_9EURO</name>
<proteinExistence type="predicted"/>
<sequence length="759" mass="86252">MSHQNVGFDSSMRDLSRPDTHVKRSYDAVTGVEVSSYGDTTVMGGNVVVGDLYLNGMSKEQYDKHLQEEARLARELQLQRDIEAVRNSLRFPEIGARANQIRETHRGTFNWAIRSTNQEPISILADWISSTQSVFWVSGKPGSGKSTFMKFLSSHTDILQHLASHFRSNDILILRFYFWLYGEEVQRSLSGCLCTLLHDIFRADDEIAREYVLRNRGVVSHKSTEDWSNAQLVDAIVWSLNTTQKKGCIFLDGLDEFDKTAELRDILDLVDTLSQLPDFKLCISSRQELPFEKAFCSLPKVRLQDLTFQDIWMTAADKLQIELREAEYDARDRASIDQLAHTVASNADGVFLWAIMAVKSLCVGIRNEDDIETLTKRLQKMPREMSLLYEQMWSRLQEDEELYQDETVAYLSLSQYIPLSLLDFTLATDDELLNKCLHIADVPSLEAVDKIRVACKAMERKIRTRTAGLLEVPEVVPEEAWIQWHAQQVSDSKLPSPSSSIPAVCTCGFEDPRSRSRCCSRHQRFEKLYEAHDKKVQYVHRSAAEFVSNRLRCHRTAEEHIQMQMRHYRKLLLAQNIQVIAANSTLCQAMWFDTSQGRALSSFNVGCTSRPLAFQLRAVTTLLTAIQTKVLDGAPQLAAWRAFLASLPATTGGHGIGHQSAARALLENCPNAITHLQFDFNNIWMVPPETSAHVSGREWYQHGVLREWHARRQRGLLDVGQRVHNFEARNGLTPSYVAATTVGNHRINAPHDNESSDHS</sequence>
<keyword evidence="1" id="KW-0677">Repeat</keyword>